<reference evidence="3" key="1">
    <citation type="journal article" date="2019" name="Int. J. Syst. Evol. Microbiol.">
        <title>The Global Catalogue of Microorganisms (GCM) 10K type strain sequencing project: providing services to taxonomists for standard genome sequencing and annotation.</title>
        <authorList>
            <consortium name="The Broad Institute Genomics Platform"/>
            <consortium name="The Broad Institute Genome Sequencing Center for Infectious Disease"/>
            <person name="Wu L."/>
            <person name="Ma J."/>
        </authorList>
    </citation>
    <scope>NUCLEOTIDE SEQUENCE [LARGE SCALE GENOMIC DNA]</scope>
    <source>
        <strain evidence="3">KCTC 22245</strain>
    </source>
</reference>
<keyword evidence="1" id="KW-1133">Transmembrane helix</keyword>
<protein>
    <recommendedName>
        <fullName evidence="4">DUF202 domain-containing protein</fullName>
    </recommendedName>
</protein>
<dbReference type="Proteomes" id="UP001595607">
    <property type="component" value="Unassembled WGS sequence"/>
</dbReference>
<name>A0ABV7MCX5_9PROT</name>
<gene>
    <name evidence="2" type="ORF">ACFONP_08200</name>
</gene>
<organism evidence="2 3">
    <name type="scientific">Parvularcula lutaonensis</name>
    <dbReference type="NCBI Taxonomy" id="491923"/>
    <lineage>
        <taxon>Bacteria</taxon>
        <taxon>Pseudomonadati</taxon>
        <taxon>Pseudomonadota</taxon>
        <taxon>Alphaproteobacteria</taxon>
        <taxon>Parvularculales</taxon>
        <taxon>Parvularculaceae</taxon>
        <taxon>Parvularcula</taxon>
    </lineage>
</organism>
<proteinExistence type="predicted"/>
<dbReference type="EMBL" id="JBHRVA010000002">
    <property type="protein sequence ID" value="MFC3302712.1"/>
    <property type="molecule type" value="Genomic_DNA"/>
</dbReference>
<evidence type="ECO:0000313" key="2">
    <source>
        <dbReference type="EMBL" id="MFC3302712.1"/>
    </source>
</evidence>
<evidence type="ECO:0000313" key="3">
    <source>
        <dbReference type="Proteomes" id="UP001595607"/>
    </source>
</evidence>
<feature type="transmembrane region" description="Helical" evidence="1">
    <location>
        <begin position="21"/>
        <end position="42"/>
    </location>
</feature>
<keyword evidence="1" id="KW-0472">Membrane</keyword>
<feature type="transmembrane region" description="Helical" evidence="1">
    <location>
        <begin position="54"/>
        <end position="77"/>
    </location>
</feature>
<dbReference type="RefSeq" id="WP_189571346.1">
    <property type="nucleotide sequence ID" value="NZ_BMXU01000001.1"/>
</dbReference>
<keyword evidence="1" id="KW-0812">Transmembrane</keyword>
<evidence type="ECO:0000256" key="1">
    <source>
        <dbReference type="SAM" id="Phobius"/>
    </source>
</evidence>
<evidence type="ECO:0008006" key="4">
    <source>
        <dbReference type="Google" id="ProtNLM"/>
    </source>
</evidence>
<comment type="caution">
    <text evidence="2">The sequence shown here is derived from an EMBL/GenBank/DDBJ whole genome shotgun (WGS) entry which is preliminary data.</text>
</comment>
<keyword evidence="3" id="KW-1185">Reference proteome</keyword>
<accession>A0ABV7MCX5</accession>
<sequence length="107" mass="12084">MTFSEAAKYYLADLGTIVRQSLMAAGLFYVGLLILGTAVRLLRSGKFSPEIFSSLLPFTALVFFGTLAFALIGSYLVRSRFRREHYSRATDAKTLNAAFEKKYRKKR</sequence>